<dbReference type="STRING" id="1802274.A3J58_00605"/>
<evidence type="ECO:0000313" key="2">
    <source>
        <dbReference type="Proteomes" id="UP000178510"/>
    </source>
</evidence>
<dbReference type="EMBL" id="MHQM01000009">
    <property type="protein sequence ID" value="OHA04218.1"/>
    <property type="molecule type" value="Genomic_DNA"/>
</dbReference>
<sequence length="234" mass="27492">MKEQDTGVKWFNTVFYPGKKTGRAVGYEDKILPRLREQHVTLFTPWGPRYDWETRGSAIREGDKEIEALDFLITIFQEWDRNMPDKNFQWIVLGADLYGTRINKLPSDAVAQYFVSLQERLTISAQILPRMTMMFRLWSEFDECAQEHRDYVRTRIDGMLSCQLIHRAVLTAGAMQRGGDPMEYLVERIAEAMLIEKIFRPIKISCVGRHKDNEVDRDLPRLYFVPEALHSPWM</sequence>
<dbReference type="AlphaFoldDB" id="A0A1G2KXS1"/>
<name>A0A1G2KXS1_9BACT</name>
<gene>
    <name evidence="1" type="ORF">A3J58_00605</name>
</gene>
<accession>A0A1G2KXS1</accession>
<dbReference type="Proteomes" id="UP000178510">
    <property type="component" value="Unassembled WGS sequence"/>
</dbReference>
<comment type="caution">
    <text evidence="1">The sequence shown here is derived from an EMBL/GenBank/DDBJ whole genome shotgun (WGS) entry which is preliminary data.</text>
</comment>
<evidence type="ECO:0000313" key="1">
    <source>
        <dbReference type="EMBL" id="OHA04218.1"/>
    </source>
</evidence>
<reference evidence="1 2" key="1">
    <citation type="journal article" date="2016" name="Nat. Commun.">
        <title>Thousands of microbial genomes shed light on interconnected biogeochemical processes in an aquifer system.</title>
        <authorList>
            <person name="Anantharaman K."/>
            <person name="Brown C.T."/>
            <person name="Hug L.A."/>
            <person name="Sharon I."/>
            <person name="Castelle C.J."/>
            <person name="Probst A.J."/>
            <person name="Thomas B.C."/>
            <person name="Singh A."/>
            <person name="Wilkins M.J."/>
            <person name="Karaoz U."/>
            <person name="Brodie E.L."/>
            <person name="Williams K.H."/>
            <person name="Hubbard S.S."/>
            <person name="Banfield J.F."/>
        </authorList>
    </citation>
    <scope>NUCLEOTIDE SEQUENCE [LARGE SCALE GENOMIC DNA]</scope>
</reference>
<organism evidence="1 2">
    <name type="scientific">Candidatus Sungbacteria bacterium RIFCSPHIGHO2_02_FULL_52_23</name>
    <dbReference type="NCBI Taxonomy" id="1802274"/>
    <lineage>
        <taxon>Bacteria</taxon>
        <taxon>Candidatus Sungiibacteriota</taxon>
    </lineage>
</organism>
<protein>
    <submittedName>
        <fullName evidence="1">Uncharacterized protein</fullName>
    </submittedName>
</protein>
<proteinExistence type="predicted"/>